<organism evidence="1 2">
    <name type="scientific">Mycolicibacterium insubricum</name>
    <dbReference type="NCBI Taxonomy" id="444597"/>
    <lineage>
        <taxon>Bacteria</taxon>
        <taxon>Bacillati</taxon>
        <taxon>Actinomycetota</taxon>
        <taxon>Actinomycetes</taxon>
        <taxon>Mycobacteriales</taxon>
        <taxon>Mycobacteriaceae</taxon>
        <taxon>Mycolicibacterium</taxon>
    </lineage>
</organism>
<comment type="caution">
    <text evidence="1">The sequence shown here is derived from an EMBL/GenBank/DDBJ whole genome shotgun (WGS) entry which is preliminary data.</text>
</comment>
<dbReference type="STRING" id="444597.BST26_15960"/>
<dbReference type="Gene3D" id="1.10.357.10">
    <property type="entry name" value="Tetracycline Repressor, domain 2"/>
    <property type="match status" value="2"/>
</dbReference>
<evidence type="ECO:0000313" key="1">
    <source>
        <dbReference type="EMBL" id="ORA67334.1"/>
    </source>
</evidence>
<dbReference type="EMBL" id="MVHS01000044">
    <property type="protein sequence ID" value="ORA67334.1"/>
    <property type="molecule type" value="Genomic_DNA"/>
</dbReference>
<reference evidence="1 2" key="1">
    <citation type="submission" date="2016-12" db="EMBL/GenBank/DDBJ databases">
        <title>The new phylogeny of genus Mycobacterium.</title>
        <authorList>
            <person name="Tortoli E."/>
            <person name="Trovato A."/>
            <person name="Cirillo D.M."/>
        </authorList>
    </citation>
    <scope>NUCLEOTIDE SEQUENCE [LARGE SCALE GENOMIC DNA]</scope>
    <source>
        <strain evidence="1 2">DSM 45130</strain>
    </source>
</reference>
<evidence type="ECO:0000313" key="2">
    <source>
        <dbReference type="Proteomes" id="UP000192801"/>
    </source>
</evidence>
<dbReference type="InterPro" id="IPR009057">
    <property type="entry name" value="Homeodomain-like_sf"/>
</dbReference>
<dbReference type="Proteomes" id="UP000192801">
    <property type="component" value="Unassembled WGS sequence"/>
</dbReference>
<dbReference type="RefSeq" id="WP_083032298.1">
    <property type="nucleotide sequence ID" value="NZ_AP022618.1"/>
</dbReference>
<name>A0A1X0D4J8_9MYCO</name>
<gene>
    <name evidence="1" type="ORF">BST26_15960</name>
</gene>
<proteinExistence type="predicted"/>
<accession>A0A1X0D4J8</accession>
<keyword evidence="2" id="KW-1185">Reference proteome</keyword>
<protein>
    <submittedName>
        <fullName evidence="1">Uncharacterized protein</fullName>
    </submittedName>
</protein>
<dbReference type="AlphaFoldDB" id="A0A1X0D4J8"/>
<sequence>MLGNHGSRGLSHPKVDAQAGLPAGTASYYFRTRQSLLHAIAARVVELDVADLSMLTELGGSASAGGVGASVASAGGAGAKAGPPAVDLGGSEPGPPAMNLADDGSSGYSGTRGLAALVMLSGTEPWLTRTRARLELMLLGRNDPTLAEEFLDFGTRLYGLARDAVAQWQAGEGSSDGAVPVASADEQAVLVLTYISGVMMTFVHGMPVVTDVDRLDGQIRQILRSGGT</sequence>
<dbReference type="SUPFAM" id="SSF46689">
    <property type="entry name" value="Homeodomain-like"/>
    <property type="match status" value="1"/>
</dbReference>